<comment type="caution">
    <text evidence="2">The sequence shown here is derived from an EMBL/GenBank/DDBJ whole genome shotgun (WGS) entry which is preliminary data.</text>
</comment>
<dbReference type="SUPFAM" id="SSF53383">
    <property type="entry name" value="PLP-dependent transferases"/>
    <property type="match status" value="1"/>
</dbReference>
<dbReference type="EMBL" id="PKTG01000048">
    <property type="protein sequence ID" value="PLX18862.1"/>
    <property type="molecule type" value="Genomic_DNA"/>
</dbReference>
<dbReference type="InterPro" id="IPR015422">
    <property type="entry name" value="PyrdxlP-dep_Trfase_small"/>
</dbReference>
<gene>
    <name evidence="2" type="ORF">C0601_03565</name>
</gene>
<dbReference type="Gene3D" id="3.90.1150.10">
    <property type="entry name" value="Aspartate Aminotransferase, domain 1"/>
    <property type="match status" value="1"/>
</dbReference>
<dbReference type="AlphaFoldDB" id="A0A2N5ZJR8"/>
<name>A0A2N5ZJR8_MUIH1</name>
<dbReference type="PANTHER" id="PTHR43586:SF4">
    <property type="entry name" value="ISOPENICILLIN N EPIMERASE"/>
    <property type="match status" value="1"/>
</dbReference>
<reference evidence="2 3" key="1">
    <citation type="submission" date="2017-11" db="EMBL/GenBank/DDBJ databases">
        <title>Genome-resolved metagenomics identifies genetic mobility, metabolic interactions, and unexpected diversity in perchlorate-reducing communities.</title>
        <authorList>
            <person name="Barnum T.P."/>
            <person name="Figueroa I.A."/>
            <person name="Carlstrom C.I."/>
            <person name="Lucas L.N."/>
            <person name="Engelbrektson A.L."/>
            <person name="Coates J.D."/>
        </authorList>
    </citation>
    <scope>NUCLEOTIDE SEQUENCE [LARGE SCALE GENOMIC DNA]</scope>
    <source>
        <strain evidence="2">BM706</strain>
    </source>
</reference>
<accession>A0A2N5ZJR8</accession>
<feature type="domain" description="Aminotransferase class V" evidence="1">
    <location>
        <begin position="4"/>
        <end position="135"/>
    </location>
</feature>
<sequence length="146" mass="16523">MPSKLPYRYEAGTQNFIGIASLWYSLSMIKRTGISTILNRKKEITSKIIKIIQNNKELRLFSPEDENKNIGIISFSHPDISSDEFSEMLYDGFNIETRSGLHCAPMIHKSLGTFDEGLVRISPSFFTTDEEIDIFATAIAKIIISL</sequence>
<proteinExistence type="predicted"/>
<organism evidence="2 3">
    <name type="scientific">Muiribacterium halophilum</name>
    <dbReference type="NCBI Taxonomy" id="2053465"/>
    <lineage>
        <taxon>Bacteria</taxon>
        <taxon>Candidatus Muiribacteriota</taxon>
        <taxon>Candidatus Muiribacteriia</taxon>
        <taxon>Candidatus Muiribacteriales</taxon>
        <taxon>Candidatus Muiribacteriaceae</taxon>
        <taxon>Candidatus Muiribacterium</taxon>
    </lineage>
</organism>
<dbReference type="InterPro" id="IPR000192">
    <property type="entry name" value="Aminotrans_V_dom"/>
</dbReference>
<dbReference type="PANTHER" id="PTHR43586">
    <property type="entry name" value="CYSTEINE DESULFURASE"/>
    <property type="match status" value="1"/>
</dbReference>
<evidence type="ECO:0000313" key="2">
    <source>
        <dbReference type="EMBL" id="PLX18862.1"/>
    </source>
</evidence>
<protein>
    <recommendedName>
        <fullName evidence="1">Aminotransferase class V domain-containing protein</fullName>
    </recommendedName>
</protein>
<dbReference type="Pfam" id="PF00266">
    <property type="entry name" value="Aminotran_5"/>
    <property type="match status" value="1"/>
</dbReference>
<evidence type="ECO:0000313" key="3">
    <source>
        <dbReference type="Proteomes" id="UP000234857"/>
    </source>
</evidence>
<dbReference type="Proteomes" id="UP000234857">
    <property type="component" value="Unassembled WGS sequence"/>
</dbReference>
<dbReference type="InterPro" id="IPR015424">
    <property type="entry name" value="PyrdxlP-dep_Trfase"/>
</dbReference>
<evidence type="ECO:0000259" key="1">
    <source>
        <dbReference type="Pfam" id="PF00266"/>
    </source>
</evidence>